<keyword evidence="1" id="KW-0812">Transmembrane</keyword>
<dbReference type="Gene3D" id="3.40.30.10">
    <property type="entry name" value="Glutaredoxin"/>
    <property type="match status" value="1"/>
</dbReference>
<sequence>MVLVEKKVNHQALWLGVGLAIGVSIGTATGQIGLGIAFGAALGVVIGSVASKRTGADSHDMLSEHVLELHKTQDWEEVLRRSQEHPVLLLKHSTTCSVSARAYREFMAFVGTNASDPRQNMQYRIVKVIENRSLSHRIAEETEIHHESPQVLLLDQGQVAHHASHGKITKKRLMQWAQNYLL</sequence>
<dbReference type="NCBIfam" id="TIGR04019">
    <property type="entry name" value="B_thiol_YtxJ"/>
    <property type="match status" value="1"/>
</dbReference>
<proteinExistence type="predicted"/>
<dbReference type="EMBL" id="QJSW01000023">
    <property type="protein sequence ID" value="PYE44385.1"/>
    <property type="molecule type" value="Genomic_DNA"/>
</dbReference>
<evidence type="ECO:0000313" key="3">
    <source>
        <dbReference type="Proteomes" id="UP000247790"/>
    </source>
</evidence>
<keyword evidence="1" id="KW-0472">Membrane</keyword>
<organism evidence="2 3">
    <name type="scientific">Paenibacillus barcinonensis</name>
    <dbReference type="NCBI Taxonomy" id="198119"/>
    <lineage>
        <taxon>Bacteria</taxon>
        <taxon>Bacillati</taxon>
        <taxon>Bacillota</taxon>
        <taxon>Bacilli</taxon>
        <taxon>Bacillales</taxon>
        <taxon>Paenibacillaceae</taxon>
        <taxon>Paenibacillus</taxon>
    </lineage>
</organism>
<gene>
    <name evidence="2" type="ORF">DFQ00_12324</name>
</gene>
<protein>
    <submittedName>
        <fullName evidence="2">Bacillithiol system protein YtxJ</fullName>
    </submittedName>
</protein>
<dbReference type="AlphaFoldDB" id="A0A2V4VZP7"/>
<dbReference type="OrthoDB" id="677051at2"/>
<dbReference type="Pfam" id="PF11009">
    <property type="entry name" value="BrxC"/>
    <property type="match status" value="1"/>
</dbReference>
<evidence type="ECO:0000313" key="2">
    <source>
        <dbReference type="EMBL" id="PYE44385.1"/>
    </source>
</evidence>
<keyword evidence="1" id="KW-1133">Transmembrane helix</keyword>
<evidence type="ECO:0000256" key="1">
    <source>
        <dbReference type="SAM" id="Phobius"/>
    </source>
</evidence>
<comment type="caution">
    <text evidence="2">The sequence shown here is derived from an EMBL/GenBank/DDBJ whole genome shotgun (WGS) entry which is preliminary data.</text>
</comment>
<reference evidence="2 3" key="1">
    <citation type="submission" date="2018-06" db="EMBL/GenBank/DDBJ databases">
        <title>Genomic Encyclopedia of Type Strains, Phase III (KMG-III): the genomes of soil and plant-associated and newly described type strains.</title>
        <authorList>
            <person name="Whitman W."/>
        </authorList>
    </citation>
    <scope>NUCLEOTIDE SEQUENCE [LARGE SCALE GENOMIC DNA]</scope>
    <source>
        <strain evidence="2 3">CECT 7022</strain>
    </source>
</reference>
<feature type="transmembrane region" description="Helical" evidence="1">
    <location>
        <begin position="12"/>
        <end position="28"/>
    </location>
</feature>
<accession>A0A2V4VZP7</accession>
<name>A0A2V4VZP7_PAEBA</name>
<dbReference type="Proteomes" id="UP000247790">
    <property type="component" value="Unassembled WGS sequence"/>
</dbReference>
<dbReference type="InterPro" id="IPR022551">
    <property type="entry name" value="BrxC"/>
</dbReference>